<dbReference type="AlphaFoldDB" id="A0A3B1CQW3"/>
<accession>A0A3B1CQW3</accession>
<name>A0A3B1CQW3_9ZZZZ</name>
<organism evidence="1">
    <name type="scientific">hydrothermal vent metagenome</name>
    <dbReference type="NCBI Taxonomy" id="652676"/>
    <lineage>
        <taxon>unclassified sequences</taxon>
        <taxon>metagenomes</taxon>
        <taxon>ecological metagenomes</taxon>
    </lineage>
</organism>
<reference evidence="1" key="1">
    <citation type="submission" date="2018-06" db="EMBL/GenBank/DDBJ databases">
        <authorList>
            <person name="Zhirakovskaya E."/>
        </authorList>
    </citation>
    <scope>NUCLEOTIDE SEQUENCE</scope>
</reference>
<proteinExistence type="predicted"/>
<evidence type="ECO:0000313" key="1">
    <source>
        <dbReference type="EMBL" id="VAX32956.1"/>
    </source>
</evidence>
<protein>
    <submittedName>
        <fullName evidence="1">Uncharacterized protein</fullName>
    </submittedName>
</protein>
<dbReference type="EMBL" id="UOGG01000230">
    <property type="protein sequence ID" value="VAX32956.1"/>
    <property type="molecule type" value="Genomic_DNA"/>
</dbReference>
<sequence>MVRSSGFLKLIAFATIGISTIIFAFAQPAFADELRAEQVSSEYTPHIQSALAELAEAGGRPGACFNEGSVEKCATCCREFMTACIDLVVPLCLQGDPDRSEFRHCLKNKEDRCKSDFHNCAWLCRRAK</sequence>
<gene>
    <name evidence="1" type="ORF">MNBD_NITROSPINAE05-1229</name>
</gene>